<organism evidence="1 2">
    <name type="scientific">Maribellus luteus</name>
    <dbReference type="NCBI Taxonomy" id="2305463"/>
    <lineage>
        <taxon>Bacteria</taxon>
        <taxon>Pseudomonadati</taxon>
        <taxon>Bacteroidota</taxon>
        <taxon>Bacteroidia</taxon>
        <taxon>Marinilabiliales</taxon>
        <taxon>Prolixibacteraceae</taxon>
        <taxon>Maribellus</taxon>
    </lineage>
</organism>
<reference evidence="1 2" key="1">
    <citation type="submission" date="2018-08" db="EMBL/GenBank/DDBJ databases">
        <title>Pallidiluteibacterium maritimus gen. nov., sp. nov., isolated from coastal sediment.</title>
        <authorList>
            <person name="Zhou L.Y."/>
        </authorList>
    </citation>
    <scope>NUCLEOTIDE SEQUENCE [LARGE SCALE GENOMIC DNA]</scope>
    <source>
        <strain evidence="1 2">XSD2</strain>
    </source>
</reference>
<dbReference type="RefSeq" id="WP_119437934.1">
    <property type="nucleotide sequence ID" value="NZ_QWGR01000005.1"/>
</dbReference>
<keyword evidence="2" id="KW-1185">Reference proteome</keyword>
<protein>
    <submittedName>
        <fullName evidence="1">Uncharacterized protein</fullName>
    </submittedName>
</protein>
<dbReference type="Proteomes" id="UP000265926">
    <property type="component" value="Unassembled WGS sequence"/>
</dbReference>
<dbReference type="PROSITE" id="PS51257">
    <property type="entry name" value="PROKAR_LIPOPROTEIN"/>
    <property type="match status" value="1"/>
</dbReference>
<dbReference type="EMBL" id="QWGR01000005">
    <property type="protein sequence ID" value="RIJ48203.1"/>
    <property type="molecule type" value="Genomic_DNA"/>
</dbReference>
<evidence type="ECO:0000313" key="2">
    <source>
        <dbReference type="Proteomes" id="UP000265926"/>
    </source>
</evidence>
<dbReference type="OrthoDB" id="1098690at2"/>
<evidence type="ECO:0000313" key="1">
    <source>
        <dbReference type="EMBL" id="RIJ48203.1"/>
    </source>
</evidence>
<name>A0A399T2M4_9BACT</name>
<sequence>MKTLTSTWGKLKLLFIFSFFLIFLGTGCEDKEPQYEIYENHEISACGVEDPLVNLEWLKRIKDEIALNKTDIHSSFNIDLYEERETKNHVILIPYSPDKKTYDYPVYNCSGELTIYHAGPGGEIQGVPPAFPLHSYCTFVGTLWSVTVK</sequence>
<dbReference type="AlphaFoldDB" id="A0A399T2M4"/>
<gene>
    <name evidence="1" type="ORF">D1614_10750</name>
</gene>
<comment type="caution">
    <text evidence="1">The sequence shown here is derived from an EMBL/GenBank/DDBJ whole genome shotgun (WGS) entry which is preliminary data.</text>
</comment>
<accession>A0A399T2M4</accession>
<proteinExistence type="predicted"/>